<dbReference type="SUPFAM" id="SSF48371">
    <property type="entry name" value="ARM repeat"/>
    <property type="match status" value="1"/>
</dbReference>
<evidence type="ECO:0000256" key="3">
    <source>
        <dbReference type="ARBA" id="ARBA00011375"/>
    </source>
</evidence>
<reference evidence="10 11" key="1">
    <citation type="journal article" date="2018" name="IMA Fungus">
        <title>IMA Genome-F 9: Draft genome sequence of Annulohypoxylon stygium, Aspergillus mulundensis, Berkeleyomyces basicola (syn. Thielaviopsis basicola), Ceratocystis smalleyi, two Cercospora beticola strains, Coleophoma cylindrospora, Fusarium fracticaudum, Phialophora cf. hyalina, and Morchella septimelata.</title>
        <authorList>
            <person name="Wingfield B.D."/>
            <person name="Bills G.F."/>
            <person name="Dong Y."/>
            <person name="Huang W."/>
            <person name="Nel W.J."/>
            <person name="Swalarsk-Parry B.S."/>
            <person name="Vaghefi N."/>
            <person name="Wilken P.M."/>
            <person name="An Z."/>
            <person name="de Beer Z.W."/>
            <person name="De Vos L."/>
            <person name="Chen L."/>
            <person name="Duong T.A."/>
            <person name="Gao Y."/>
            <person name="Hammerbacher A."/>
            <person name="Kikkert J.R."/>
            <person name="Li Y."/>
            <person name="Li H."/>
            <person name="Li K."/>
            <person name="Li Q."/>
            <person name="Liu X."/>
            <person name="Ma X."/>
            <person name="Naidoo K."/>
            <person name="Pethybridge S.J."/>
            <person name="Sun J."/>
            <person name="Steenkamp E.T."/>
            <person name="van der Nest M.A."/>
            <person name="van Wyk S."/>
            <person name="Wingfield M.J."/>
            <person name="Xiong C."/>
            <person name="Yue Q."/>
            <person name="Zhang X."/>
        </authorList>
    </citation>
    <scope>NUCLEOTIDE SEQUENCE [LARGE SCALE GENOMIC DNA]</scope>
    <source>
        <strain evidence="10 11">BP6252</strain>
    </source>
</reference>
<keyword evidence="6" id="KW-0131">Cell cycle</keyword>
<evidence type="ECO:0000313" key="10">
    <source>
        <dbReference type="EMBL" id="RDW79690.1"/>
    </source>
</evidence>
<dbReference type="GO" id="GO:0005876">
    <property type="term" value="C:spindle microtubule"/>
    <property type="evidence" value="ECO:0007669"/>
    <property type="project" value="TreeGrafter"/>
</dbReference>
<evidence type="ECO:0000256" key="4">
    <source>
        <dbReference type="ARBA" id="ARBA00022618"/>
    </source>
</evidence>
<feature type="compositionally biased region" description="Low complexity" evidence="8">
    <location>
        <begin position="672"/>
        <end position="713"/>
    </location>
</feature>
<feature type="compositionally biased region" description="Acidic residues" evidence="8">
    <location>
        <begin position="776"/>
        <end position="785"/>
    </location>
</feature>
<gene>
    <name evidence="10" type="ORF">BP6252_04328</name>
</gene>
<dbReference type="GO" id="GO:0060172">
    <property type="term" value="P:astral microtubule depolymerization"/>
    <property type="evidence" value="ECO:0007669"/>
    <property type="project" value="TreeGrafter"/>
</dbReference>
<dbReference type="AlphaFoldDB" id="A0A3D8S0N6"/>
<dbReference type="EMBL" id="PDLM01000004">
    <property type="protein sequence ID" value="RDW79690.1"/>
    <property type="molecule type" value="Genomic_DNA"/>
</dbReference>
<feature type="region of interest" description="Disordered" evidence="8">
    <location>
        <begin position="510"/>
        <end position="544"/>
    </location>
</feature>
<feature type="region of interest" description="Disordered" evidence="8">
    <location>
        <begin position="584"/>
        <end position="812"/>
    </location>
</feature>
<dbReference type="InterPro" id="IPR011989">
    <property type="entry name" value="ARM-like"/>
</dbReference>
<dbReference type="GO" id="GO:0008017">
    <property type="term" value="F:microtubule binding"/>
    <property type="evidence" value="ECO:0007669"/>
    <property type="project" value="TreeGrafter"/>
</dbReference>
<organism evidence="10 11">
    <name type="scientific">Coleophoma cylindrospora</name>
    <dbReference type="NCBI Taxonomy" id="1849047"/>
    <lineage>
        <taxon>Eukaryota</taxon>
        <taxon>Fungi</taxon>
        <taxon>Dikarya</taxon>
        <taxon>Ascomycota</taxon>
        <taxon>Pezizomycotina</taxon>
        <taxon>Leotiomycetes</taxon>
        <taxon>Helotiales</taxon>
        <taxon>Dermateaceae</taxon>
        <taxon>Coleophoma</taxon>
    </lineage>
</organism>
<evidence type="ECO:0000256" key="6">
    <source>
        <dbReference type="ARBA" id="ARBA00022776"/>
    </source>
</evidence>
<sequence>MGEKITEEQVANLLAIIRTDASVDAKVNQINTIKSGIKQHNVPDPSVPVLFEALRIAMTAQQAALVNAGFSTLNHLLTRLSRQEPKYITKEAARTLPLVVEKMGDQKDKFRQVAAQCLTTLWSAAPMDAERAVKNTGMVSKSSRGKEACMKWIVQMHQEYGLQFKAFVPTFMELLEDADGMVRDNAKNAVIDLFQNAPNAAKSDLKKQLKITGVRPSIATTITNAIAPGVGQSAVEQEETEDPIIRPAFTKSVSALSSARPATPVMEVKIEHVDPAYVNTQRELEDIFRDMHPFFEGRESEANWLKREQSCTKLRKLNAGNAPSDFPEAFLVGIKGLLDGILKAVNSLRTSLSKEGCSVVQEIARNVGPGLDPMVEILLQNLIKLCGGTKKISSAQGNATVDIIISKVSYNHRILQHIWFACEDKNVQPRTYATGWLKTLLKKEVHHKNHIEHTGGLDTIEKCIKKGLADANPGVRESMRSTYWVFAGIWPMRAEAILATLEPTQAKLLENHSGNPNPPKKAEKAAARPGLGFSKSTTAPPKPSLRETMLAQKRAAMASKNNLPARPGSAMSSFSPVRSVSTADAVPKKTRPESVMASHGGLSVAPMRPTKMRTRPEITRPATAGPYSVRRPVNAVNNGDSNTSPTSTKTQRARAPSAAAASPPKRGSVPRPATSHSSHPTNSNPTSPAKSSVSRVAASPRAASPRIGSPRASTARPKASALLLGSSPTKGDEEFTMVVPTLTGLKETYTEPAETSEPEEAEEASEVAPELSLEQPIEEPLEEPETVASSPKPLQVYEDPFSSTDNPTTPKQTFSAPVLEEVAVNEDVAKIVRAGPDGETRKIVEMTPEKYKQNSRLLDSGISKVKAKSLDVHGFRKLQSLIRDNKATWTDEKFDALLLGLFGYLESPLTSLTPEKVQDVKAQILATIKLMYKKDRGSFRTHVPVALESLLVTRSCYDARAHIVSGLELLSDDLITLAEPKETITAITSRLQKEEMTVEGCRILSMGLHVLKSLIESSTNFAPGDEEVVELCKLASRCLESSESGVRMDAVQLCVALHAQVGETPFWTNLEGVKDDPKSLITYYIVKRQREVAASA</sequence>
<keyword evidence="4" id="KW-0132">Cell division</keyword>
<name>A0A3D8S0N6_9HELO</name>
<dbReference type="InterPro" id="IPR034085">
    <property type="entry name" value="TOG"/>
</dbReference>
<comment type="function">
    <text evidence="7">Microtubule binding protein that promotes the stabilization of dynamic microtubules. Required for mitotic spindle formation.</text>
</comment>
<dbReference type="Gene3D" id="1.25.10.10">
    <property type="entry name" value="Leucine-rich Repeat Variant"/>
    <property type="match status" value="3"/>
</dbReference>
<dbReference type="Pfam" id="PF12348">
    <property type="entry name" value="CLASP_N"/>
    <property type="match status" value="2"/>
</dbReference>
<evidence type="ECO:0000256" key="1">
    <source>
        <dbReference type="ARBA" id="ARBA00004186"/>
    </source>
</evidence>
<dbReference type="SMART" id="SM01349">
    <property type="entry name" value="TOG"/>
    <property type="match status" value="2"/>
</dbReference>
<comment type="subunit">
    <text evidence="3">Interacts with microtubules.</text>
</comment>
<dbReference type="Proteomes" id="UP000256645">
    <property type="component" value="Unassembled WGS sequence"/>
</dbReference>
<evidence type="ECO:0000313" key="11">
    <source>
        <dbReference type="Proteomes" id="UP000256645"/>
    </source>
</evidence>
<feature type="compositionally biased region" description="Low complexity" evidence="8">
    <location>
        <begin position="766"/>
        <end position="775"/>
    </location>
</feature>
<feature type="compositionally biased region" description="Acidic residues" evidence="8">
    <location>
        <begin position="754"/>
        <end position="765"/>
    </location>
</feature>
<dbReference type="GO" id="GO:0005815">
    <property type="term" value="C:microtubule organizing center"/>
    <property type="evidence" value="ECO:0007669"/>
    <property type="project" value="TreeGrafter"/>
</dbReference>
<proteinExistence type="inferred from homology"/>
<evidence type="ECO:0000259" key="9">
    <source>
        <dbReference type="SMART" id="SM01349"/>
    </source>
</evidence>
<evidence type="ECO:0000256" key="5">
    <source>
        <dbReference type="ARBA" id="ARBA00022701"/>
    </source>
</evidence>
<dbReference type="PANTHER" id="PTHR21567:SF9">
    <property type="entry name" value="CLIP-ASSOCIATING PROTEIN"/>
    <property type="match status" value="1"/>
</dbReference>
<dbReference type="STRING" id="1849047.A0A3D8S0N6"/>
<dbReference type="InterPro" id="IPR016024">
    <property type="entry name" value="ARM-type_fold"/>
</dbReference>
<comment type="caution">
    <text evidence="10">The sequence shown here is derived from an EMBL/GenBank/DDBJ whole genome shotgun (WGS) entry which is preliminary data.</text>
</comment>
<dbReference type="PANTHER" id="PTHR21567">
    <property type="entry name" value="CLASP"/>
    <property type="match status" value="1"/>
</dbReference>
<evidence type="ECO:0000256" key="7">
    <source>
        <dbReference type="ARBA" id="ARBA00024889"/>
    </source>
</evidence>
<comment type="subcellular location">
    <subcellularLocation>
        <location evidence="1">Cytoplasm</location>
        <location evidence="1">Cytoskeleton</location>
        <location evidence="1">Spindle</location>
    </subcellularLocation>
</comment>
<keyword evidence="6" id="KW-0498">Mitosis</keyword>
<dbReference type="OrthoDB" id="46159at2759"/>
<comment type="similarity">
    <text evidence="2">Belongs to the CLASP family.</text>
</comment>
<keyword evidence="11" id="KW-1185">Reference proteome</keyword>
<feature type="domain" description="TOG" evidence="9">
    <location>
        <begin position="3"/>
        <end position="217"/>
    </location>
</feature>
<keyword evidence="5" id="KW-0493">Microtubule</keyword>
<accession>A0A3D8S0N6</accession>
<dbReference type="GO" id="GO:0051301">
    <property type="term" value="P:cell division"/>
    <property type="evidence" value="ECO:0007669"/>
    <property type="project" value="UniProtKB-KW"/>
</dbReference>
<feature type="domain" description="TOG" evidence="9">
    <location>
        <begin position="283"/>
        <end position="523"/>
    </location>
</feature>
<feature type="compositionally biased region" description="Low complexity" evidence="8">
    <location>
        <begin position="653"/>
        <end position="664"/>
    </location>
</feature>
<dbReference type="GO" id="GO:0005881">
    <property type="term" value="C:cytoplasmic microtubule"/>
    <property type="evidence" value="ECO:0007669"/>
    <property type="project" value="TreeGrafter"/>
</dbReference>
<evidence type="ECO:0000256" key="2">
    <source>
        <dbReference type="ARBA" id="ARBA00009549"/>
    </source>
</evidence>
<dbReference type="InterPro" id="IPR024395">
    <property type="entry name" value="CLASP_N_dom"/>
</dbReference>
<dbReference type="GO" id="GO:1990023">
    <property type="term" value="C:mitotic spindle midzone"/>
    <property type="evidence" value="ECO:0007669"/>
    <property type="project" value="TreeGrafter"/>
</dbReference>
<feature type="compositionally biased region" description="Polar residues" evidence="8">
    <location>
        <begin position="635"/>
        <end position="650"/>
    </location>
</feature>
<evidence type="ECO:0000256" key="8">
    <source>
        <dbReference type="SAM" id="MobiDB-lite"/>
    </source>
</evidence>
<feature type="compositionally biased region" description="Polar residues" evidence="8">
    <location>
        <begin position="801"/>
        <end position="812"/>
    </location>
</feature>
<protein>
    <recommendedName>
        <fullName evidence="9">TOG domain-containing protein</fullName>
    </recommendedName>
</protein>
<dbReference type="GO" id="GO:0090307">
    <property type="term" value="P:mitotic spindle assembly"/>
    <property type="evidence" value="ECO:0007669"/>
    <property type="project" value="TreeGrafter"/>
</dbReference>